<organism evidence="7 8">
    <name type="scientific">Odynerus spinipes</name>
    <dbReference type="NCBI Taxonomy" id="1348599"/>
    <lineage>
        <taxon>Eukaryota</taxon>
        <taxon>Metazoa</taxon>
        <taxon>Ecdysozoa</taxon>
        <taxon>Arthropoda</taxon>
        <taxon>Hexapoda</taxon>
        <taxon>Insecta</taxon>
        <taxon>Pterygota</taxon>
        <taxon>Neoptera</taxon>
        <taxon>Endopterygota</taxon>
        <taxon>Hymenoptera</taxon>
        <taxon>Apocrita</taxon>
        <taxon>Aculeata</taxon>
        <taxon>Vespoidea</taxon>
        <taxon>Vespidae</taxon>
        <taxon>Eumeninae</taxon>
        <taxon>Odynerus</taxon>
    </lineage>
</organism>
<evidence type="ECO:0000259" key="6">
    <source>
        <dbReference type="SMART" id="SM01361"/>
    </source>
</evidence>
<dbReference type="PANTHER" id="PTHR11412">
    <property type="entry name" value="MACROGLOBULIN / COMPLEMENT"/>
    <property type="match status" value="1"/>
</dbReference>
<dbReference type="SMART" id="SM01419">
    <property type="entry name" value="Thiol-ester_cl"/>
    <property type="match status" value="1"/>
</dbReference>
<reference evidence="7" key="2">
    <citation type="journal article" date="2023" name="Commun. Biol.">
        <title>Intrasexual cuticular hydrocarbon dimorphism in a wasp sheds light on hydrocarbon biosynthesis genes in Hymenoptera.</title>
        <authorList>
            <person name="Moris V.C."/>
            <person name="Podsiadlowski L."/>
            <person name="Martin S."/>
            <person name="Oeyen J.P."/>
            <person name="Donath A."/>
            <person name="Petersen M."/>
            <person name="Wilbrandt J."/>
            <person name="Misof B."/>
            <person name="Liedtke D."/>
            <person name="Thamm M."/>
            <person name="Scheiner R."/>
            <person name="Schmitt T."/>
            <person name="Niehuis O."/>
        </authorList>
    </citation>
    <scope>NUCLEOTIDE SEQUENCE</scope>
    <source>
        <strain evidence="7">GBR_01_08_01A</strain>
    </source>
</reference>
<evidence type="ECO:0000259" key="5">
    <source>
        <dbReference type="SMART" id="SM01360"/>
    </source>
</evidence>
<dbReference type="SMART" id="SM01359">
    <property type="entry name" value="A2M_N_2"/>
    <property type="match status" value="1"/>
</dbReference>
<proteinExistence type="predicted"/>
<dbReference type="Gene3D" id="1.50.10.20">
    <property type="match status" value="1"/>
</dbReference>
<dbReference type="EMBL" id="JAIFRP010004405">
    <property type="protein sequence ID" value="KAK2576627.1"/>
    <property type="molecule type" value="Genomic_DNA"/>
</dbReference>
<dbReference type="SMART" id="SM01360">
    <property type="entry name" value="A2M"/>
    <property type="match status" value="1"/>
</dbReference>
<dbReference type="Pfam" id="PF07703">
    <property type="entry name" value="A2M_BRD"/>
    <property type="match status" value="1"/>
</dbReference>
<dbReference type="PROSITE" id="PS50068">
    <property type="entry name" value="LDLRA_2"/>
    <property type="match status" value="1"/>
</dbReference>
<evidence type="ECO:0000256" key="2">
    <source>
        <dbReference type="PROSITE-ProRule" id="PRU00124"/>
    </source>
</evidence>
<dbReference type="SMART" id="SM00192">
    <property type="entry name" value="LDLa"/>
    <property type="match status" value="1"/>
</dbReference>
<keyword evidence="8" id="KW-1185">Reference proteome</keyword>
<dbReference type="Proteomes" id="UP001258017">
    <property type="component" value="Unassembled WGS sequence"/>
</dbReference>
<dbReference type="InterPro" id="IPR008930">
    <property type="entry name" value="Terpenoid_cyclase/PrenylTrfase"/>
</dbReference>
<feature type="domain" description="Alpha-macroglobulin receptor-binding" evidence="6">
    <location>
        <begin position="1459"/>
        <end position="1550"/>
    </location>
</feature>
<dbReference type="Gene3D" id="2.60.40.1930">
    <property type="match status" value="2"/>
</dbReference>
<feature type="chain" id="PRO_5042146783" description="CD109 antigen" evidence="3">
    <location>
        <begin position="16"/>
        <end position="1609"/>
    </location>
</feature>
<accession>A0AAD9RBE9</accession>
<dbReference type="InterPro" id="IPR002890">
    <property type="entry name" value="MG2"/>
</dbReference>
<dbReference type="InterPro" id="IPR047565">
    <property type="entry name" value="Alpha-macroglob_thiol-ester_cl"/>
</dbReference>
<dbReference type="Gene3D" id="2.60.40.10">
    <property type="entry name" value="Immunoglobulins"/>
    <property type="match status" value="1"/>
</dbReference>
<dbReference type="InterPro" id="IPR009048">
    <property type="entry name" value="A-macroglobulin_rcpt-bd"/>
</dbReference>
<dbReference type="Gene3D" id="4.10.400.10">
    <property type="entry name" value="Low-density Lipoprotein Receptor"/>
    <property type="match status" value="1"/>
</dbReference>
<dbReference type="SUPFAM" id="SSF49410">
    <property type="entry name" value="Alpha-macroglobulin receptor domain"/>
    <property type="match status" value="1"/>
</dbReference>
<dbReference type="CDD" id="cd00112">
    <property type="entry name" value="LDLa"/>
    <property type="match status" value="1"/>
</dbReference>
<dbReference type="Gene3D" id="2.20.130.20">
    <property type="match status" value="2"/>
</dbReference>
<dbReference type="SUPFAM" id="SSF57424">
    <property type="entry name" value="LDL receptor-like module"/>
    <property type="match status" value="1"/>
</dbReference>
<feature type="disulfide bond" evidence="2">
    <location>
        <begin position="743"/>
        <end position="758"/>
    </location>
</feature>
<dbReference type="Pfam" id="PF01835">
    <property type="entry name" value="MG2"/>
    <property type="match status" value="1"/>
</dbReference>
<dbReference type="Pfam" id="PF07678">
    <property type="entry name" value="TED_complement"/>
    <property type="match status" value="1"/>
</dbReference>
<dbReference type="Gene3D" id="2.60.40.2950">
    <property type="match status" value="1"/>
</dbReference>
<feature type="domain" description="Alpha-2-macroglobulin bait region" evidence="4">
    <location>
        <begin position="512"/>
        <end position="646"/>
    </location>
</feature>
<dbReference type="CDD" id="cd02891">
    <property type="entry name" value="A2M_like"/>
    <property type="match status" value="1"/>
</dbReference>
<dbReference type="InterPro" id="IPR011625">
    <property type="entry name" value="A2M_N_BRD"/>
</dbReference>
<evidence type="ECO:0008006" key="9">
    <source>
        <dbReference type="Google" id="ProtNLM"/>
    </source>
</evidence>
<dbReference type="SMART" id="SM01361">
    <property type="entry name" value="A2M_recep"/>
    <property type="match status" value="1"/>
</dbReference>
<evidence type="ECO:0000259" key="4">
    <source>
        <dbReference type="SMART" id="SM01359"/>
    </source>
</evidence>
<feature type="signal peptide" evidence="3">
    <location>
        <begin position="1"/>
        <end position="15"/>
    </location>
</feature>
<dbReference type="InterPro" id="IPR013783">
    <property type="entry name" value="Ig-like_fold"/>
</dbReference>
<dbReference type="InterPro" id="IPR001599">
    <property type="entry name" value="Macroglobln_a2"/>
</dbReference>
<feature type="domain" description="Alpha-2-macroglobulin" evidence="5">
    <location>
        <begin position="784"/>
        <end position="875"/>
    </location>
</feature>
<dbReference type="GO" id="GO:0004866">
    <property type="term" value="F:endopeptidase inhibitor activity"/>
    <property type="evidence" value="ECO:0007669"/>
    <property type="project" value="InterPro"/>
</dbReference>
<dbReference type="SUPFAM" id="SSF48239">
    <property type="entry name" value="Terpenoid cyclases/Protein prenyltransferases"/>
    <property type="match status" value="1"/>
</dbReference>
<keyword evidence="3" id="KW-0732">Signal</keyword>
<protein>
    <recommendedName>
        <fullName evidence="9">CD109 antigen</fullName>
    </recommendedName>
</protein>
<reference evidence="7" key="1">
    <citation type="submission" date="2021-08" db="EMBL/GenBank/DDBJ databases">
        <authorList>
            <person name="Misof B."/>
            <person name="Oliver O."/>
            <person name="Podsiadlowski L."/>
            <person name="Donath A."/>
            <person name="Peters R."/>
            <person name="Mayer C."/>
            <person name="Rust J."/>
            <person name="Gunkel S."/>
            <person name="Lesny P."/>
            <person name="Martin S."/>
            <person name="Oeyen J.P."/>
            <person name="Petersen M."/>
            <person name="Panagiotis P."/>
            <person name="Wilbrandt J."/>
            <person name="Tanja T."/>
        </authorList>
    </citation>
    <scope>NUCLEOTIDE SEQUENCE</scope>
    <source>
        <strain evidence="7">GBR_01_08_01A</strain>
        <tissue evidence="7">Thorax + abdomen</tissue>
    </source>
</reference>
<dbReference type="Pfam" id="PF00207">
    <property type="entry name" value="A2M"/>
    <property type="match status" value="1"/>
</dbReference>
<evidence type="ECO:0000313" key="7">
    <source>
        <dbReference type="EMBL" id="KAK2576627.1"/>
    </source>
</evidence>
<dbReference type="Pfam" id="PF07677">
    <property type="entry name" value="A2M_recep"/>
    <property type="match status" value="1"/>
</dbReference>
<dbReference type="InterPro" id="IPR002172">
    <property type="entry name" value="LDrepeatLR_classA_rpt"/>
</dbReference>
<name>A0AAD9RBE9_9HYME</name>
<dbReference type="PANTHER" id="PTHR11412:SF172">
    <property type="entry name" value="LD23292P"/>
    <property type="match status" value="1"/>
</dbReference>
<dbReference type="Gene3D" id="2.60.40.690">
    <property type="entry name" value="Alpha-macroglobulin, receptor-binding domain"/>
    <property type="match status" value="1"/>
</dbReference>
<evidence type="ECO:0000256" key="1">
    <source>
        <dbReference type="ARBA" id="ARBA00023157"/>
    </source>
</evidence>
<keyword evidence="1 2" id="KW-1015">Disulfide bond</keyword>
<comment type="caution">
    <text evidence="7">The sequence shown here is derived from an EMBL/GenBank/DDBJ whole genome shotgun (WGS) entry which is preliminary data.</text>
</comment>
<evidence type="ECO:0000313" key="8">
    <source>
        <dbReference type="Proteomes" id="UP001258017"/>
    </source>
</evidence>
<dbReference type="GO" id="GO:0005615">
    <property type="term" value="C:extracellular space"/>
    <property type="evidence" value="ECO:0007669"/>
    <property type="project" value="InterPro"/>
</dbReference>
<feature type="disulfide bond" evidence="2">
    <location>
        <begin position="731"/>
        <end position="749"/>
    </location>
</feature>
<dbReference type="InterPro" id="IPR036055">
    <property type="entry name" value="LDL_receptor-like_sf"/>
</dbReference>
<gene>
    <name evidence="7" type="ORF">KPH14_005294</name>
</gene>
<dbReference type="InterPro" id="IPR011626">
    <property type="entry name" value="Alpha-macroglobulin_TED"/>
</dbReference>
<dbReference type="InterPro" id="IPR050473">
    <property type="entry name" value="A2M/Complement_sys"/>
</dbReference>
<dbReference type="InterPro" id="IPR036595">
    <property type="entry name" value="A-macroglobulin_rcpt-bd_sf"/>
</dbReference>
<sequence length="1609" mass="183582">MWLLFLLLTVLGGNCQETSETTRSPWNGNRDENTIIKEATYFVVASRMVRPGQIYRVAVNVLHSPLPMVVRSSIQRNGVEIASDYQEVKEGIPETLLMRMPPTSVQGDYNLRVEGLYNSLTGGQAFLNETKLIFSQRSMTIFIQLDKPVYMQGETIRFRTVPIDTELKAFNSPVDVYMLDPHRRIMRRWLSRQSNLGTVSLSYQLSDQPVYGDWIIQVIAQGQVEEKTFVVEEYYQTRFEVNVTMAAFFFDTDPFIHGVVQANYTSGAPVRGNLTLKASFKPINRAGGSSMPIEPVERYFNFNEYYPAWFKSPNIYEEKVPVMRFFNGTYYFQYPMSELLNFAASLDGMEVTVIATVGERFLDEVVVGYSMARIFNSTIKVNFLGGSPQVFKPAMPFDVHLVASFHDNSVLKASQLKGAKMEIRGDIETKSSGHKTMDPRYLTPSPGHDGIWSTKIDLRQQIGYPQNPEQTQQMLNDITTMRITAYFTDGEGFRAQSELLLLAHESPSQKHIKISTSTTEPKVGEYVIFHVQTNFHIDNFNYIVMAKGTILLSGQEFMQHTITTFAVPLSPEMAPVATAVVYYVGHYGDVVADSLTFSVNGISRNNFTVFINNKKARTGENVEIAIYGEPGAYVALSGIDRSFYTMQAGNELTYANVISKMAHFDEDTNGTYSHTWLLHGGDPDEMVYFPSSTFGVDVNRTFEYIGLVVFTDALIYRRPDHCNRTQGYGECLSGRCYKLEKKCDGVFDCEDGADEARCVQGNATDILQFRKWRFNRIQRLYENVWLWKDINIGPHGRQIFNIDVPRRPVHWMVTAFGMSPTTGFGMLPKALEYTGLLPFYINVEMPTHSKQGEQVGIRVSVFNYMLGDIEAIVVLKGSKDYKFVHVEANGIVQSYEPRTSFGDHQFFVWIRAQDATIVYLPIVPVRLGDIDVHIYATTLIGSDSVTRTLHVEADGLPQYRHQSILLDLSNRAYVFQYMHVNITETPIITYDENRYYVYGSNKATVTIVGDVVGPIFPTMPVNATSLMNLPMDCAEQNMFSFAAHMYTTLYMRLINQRNRTQEKQSFYYMNIGYQRQLSFMNPDGSFSFFRSDWNQSSSSVWLTAYCARVLQEASFYEWENYLYIDPYVITQSVSWLLKHQTPEGSFYEVSWLPDRKMNSSLNYENDIIRFRNISLTAHVLITLETVKDLTGGVGSQVALAAAKAIKWLERNMKLLEEKGKPYEVAIVSYALLMAKASTAEQAFHILTRHARREGGLTYWGREPVPVPPQKLENQKPFLLPRLPYKYDAENIETTAYALLVYVARQEVMIEPIVKWLNAQRLTDGGWASTQDTAWAMKALMDYTVRSRIRDVSSLNVTIEATALSGQPKMLSVNNKNIARLQSIEIPEAWGTVKVQAKGAGYAILQMSVQYNVDTKKFQTQPPVQAFDLITRANFHGRNQSHISYISCQRWTNINESTRSGMAVLDVAVPTGYIIQQQNLDKYVLSRQVRNLQRARFQGRKVLFYFDYLDQEETCVNFTIERWHPVANMSRYLPIRVYDYYAPERFNESIFDALPTYTLNICEVCGSSQCPYCPIYNAATMLMSSANLIFMSSILITIMRYYRTQELNAG</sequence>
<comment type="caution">
    <text evidence="2">Lacks conserved residue(s) required for the propagation of feature annotation.</text>
</comment>
<evidence type="ECO:0000256" key="3">
    <source>
        <dbReference type="SAM" id="SignalP"/>
    </source>
</evidence>